<gene>
    <name evidence="11" type="primary">LOC113794108</name>
</gene>
<comment type="pathway">
    <text evidence="9">tRNA modification; N(7)-methylguanine-tRNA biosynthesis.</text>
</comment>
<dbReference type="InterPro" id="IPR029063">
    <property type="entry name" value="SAM-dependent_MTases_sf"/>
</dbReference>
<protein>
    <recommendedName>
        <fullName evidence="9">tRNA (guanine-N(7)-)-methyltransferase</fullName>
        <ecNumber evidence="9">2.1.1.33</ecNumber>
    </recommendedName>
    <alternativeName>
        <fullName evidence="9">tRNA (guanine(46)-N(7))-methyltransferase</fullName>
    </alternativeName>
    <alternativeName>
        <fullName evidence="9">tRNA(m7G46)-methyltransferase</fullName>
    </alternativeName>
</protein>
<keyword evidence="5 9" id="KW-0949">S-adenosyl-L-methionine</keyword>
<dbReference type="KEGG" id="dpte:113794108"/>
<comment type="subcellular location">
    <subcellularLocation>
        <location evidence="9">Nucleus</location>
    </subcellularLocation>
</comment>
<dbReference type="Pfam" id="PF02390">
    <property type="entry name" value="Methyltransf_4"/>
    <property type="match status" value="1"/>
</dbReference>
<dbReference type="GO" id="GO:0000049">
    <property type="term" value="F:tRNA binding"/>
    <property type="evidence" value="ECO:0007669"/>
    <property type="project" value="UniProtKB-UniRule"/>
</dbReference>
<evidence type="ECO:0000256" key="4">
    <source>
        <dbReference type="ARBA" id="ARBA00022679"/>
    </source>
</evidence>
<keyword evidence="4 9" id="KW-0808">Transferase</keyword>
<evidence type="ECO:0000256" key="5">
    <source>
        <dbReference type="ARBA" id="ARBA00022691"/>
    </source>
</evidence>
<sequence length="285" mass="33870">MIDGNHSMIIFFLNDFSIETTMDEQVEMEKPEQLSSSSRKKELLSICLPQKRYYRQRAHSNPIADHFFDDYPIIPDDVDWSSFYPIYSNENKNSEFNNPQVEFLDIGCGYGGLLIELSPLFPRSLMLGIEIRQKVSDYVVERIRALRIQNPGQFNNINCIRSNAMKYLPNFFRKSQLSKIFFLFPDPHFKKQKHKWRIISQQLLSEYAYFLRIDGYAYFATDVKELFDWMFKHFMEHPLFIEIKDDDPIIEKFSLTEEGKKVKRNGGQIWYAKFKRIADPCTEND</sequence>
<organism evidence="10 11">
    <name type="scientific">Dermatophagoides pteronyssinus</name>
    <name type="common">European house dust mite</name>
    <dbReference type="NCBI Taxonomy" id="6956"/>
    <lineage>
        <taxon>Eukaryota</taxon>
        <taxon>Metazoa</taxon>
        <taxon>Ecdysozoa</taxon>
        <taxon>Arthropoda</taxon>
        <taxon>Chelicerata</taxon>
        <taxon>Arachnida</taxon>
        <taxon>Acari</taxon>
        <taxon>Acariformes</taxon>
        <taxon>Sarcoptiformes</taxon>
        <taxon>Astigmata</taxon>
        <taxon>Psoroptidia</taxon>
        <taxon>Analgoidea</taxon>
        <taxon>Pyroglyphidae</taxon>
        <taxon>Dermatophagoidinae</taxon>
        <taxon>Dermatophagoides</taxon>
    </lineage>
</organism>
<feature type="binding site" evidence="9">
    <location>
        <begin position="163"/>
        <end position="164"/>
    </location>
    <ligand>
        <name>S-adenosyl-L-methionine</name>
        <dbReference type="ChEBI" id="CHEBI:59789"/>
    </ligand>
</feature>
<dbReference type="NCBIfam" id="TIGR00091">
    <property type="entry name" value="tRNA (guanosine(46)-N7)-methyltransferase TrmB"/>
    <property type="match status" value="1"/>
</dbReference>
<keyword evidence="2 9" id="KW-0820">tRNA-binding</keyword>
<evidence type="ECO:0000256" key="3">
    <source>
        <dbReference type="ARBA" id="ARBA00022603"/>
    </source>
</evidence>
<dbReference type="AlphaFoldDB" id="A0A6P6Y3D4"/>
<dbReference type="GO" id="GO:0043527">
    <property type="term" value="C:tRNA methyltransferase complex"/>
    <property type="evidence" value="ECO:0007669"/>
    <property type="project" value="TreeGrafter"/>
</dbReference>
<keyword evidence="7 9" id="KW-0694">RNA-binding</keyword>
<comment type="function">
    <text evidence="9">Catalyzes the formation of N(7)-methylguanine at position 46 (m7G46) in tRNA.</text>
</comment>
<reference evidence="11" key="1">
    <citation type="submission" date="2025-08" db="UniProtKB">
        <authorList>
            <consortium name="RefSeq"/>
        </authorList>
    </citation>
    <scope>IDENTIFICATION</scope>
    <source>
        <strain evidence="11">Airmid</strain>
    </source>
</reference>
<evidence type="ECO:0000256" key="9">
    <source>
        <dbReference type="HAMAP-Rule" id="MF_03055"/>
    </source>
</evidence>
<dbReference type="SUPFAM" id="SSF53335">
    <property type="entry name" value="S-adenosyl-L-methionine-dependent methyltransferases"/>
    <property type="match status" value="1"/>
</dbReference>
<dbReference type="InterPro" id="IPR025763">
    <property type="entry name" value="Trm8_euk"/>
</dbReference>
<dbReference type="InParanoid" id="A0A6P6Y3D4"/>
<feature type="active site" evidence="9">
    <location>
        <position position="186"/>
    </location>
</feature>
<dbReference type="PROSITE" id="PS51625">
    <property type="entry name" value="SAM_MT_TRMB"/>
    <property type="match status" value="1"/>
</dbReference>
<keyword evidence="6 9" id="KW-0819">tRNA processing</keyword>
<accession>A0A6P6Y3D4</accession>
<evidence type="ECO:0000313" key="10">
    <source>
        <dbReference type="Proteomes" id="UP000515146"/>
    </source>
</evidence>
<dbReference type="UniPathway" id="UPA00989"/>
<name>A0A6P6Y3D4_DERPT</name>
<dbReference type="EC" id="2.1.1.33" evidence="9"/>
<dbReference type="GO" id="GO:0008176">
    <property type="term" value="F:tRNA (guanine(46)-N7)-methyltransferase activity"/>
    <property type="evidence" value="ECO:0007669"/>
    <property type="project" value="UniProtKB-UniRule"/>
</dbReference>
<dbReference type="HAMAP" id="MF_03055">
    <property type="entry name" value="tRNA_methyltr_TrmB_euk"/>
    <property type="match status" value="1"/>
</dbReference>
<dbReference type="GO" id="GO:0005634">
    <property type="term" value="C:nucleus"/>
    <property type="evidence" value="ECO:0007669"/>
    <property type="project" value="UniProtKB-SubCell"/>
</dbReference>
<evidence type="ECO:0000256" key="6">
    <source>
        <dbReference type="ARBA" id="ARBA00022694"/>
    </source>
</evidence>
<evidence type="ECO:0000256" key="2">
    <source>
        <dbReference type="ARBA" id="ARBA00022555"/>
    </source>
</evidence>
<evidence type="ECO:0000256" key="1">
    <source>
        <dbReference type="ARBA" id="ARBA00000142"/>
    </source>
</evidence>
<comment type="catalytic activity">
    <reaction evidence="1 9">
        <text>guanosine(46) in tRNA + S-adenosyl-L-methionine = N(7)-methylguanosine(46) in tRNA + S-adenosyl-L-homocysteine</text>
        <dbReference type="Rhea" id="RHEA:42708"/>
        <dbReference type="Rhea" id="RHEA-COMP:10188"/>
        <dbReference type="Rhea" id="RHEA-COMP:10189"/>
        <dbReference type="ChEBI" id="CHEBI:57856"/>
        <dbReference type="ChEBI" id="CHEBI:59789"/>
        <dbReference type="ChEBI" id="CHEBI:74269"/>
        <dbReference type="ChEBI" id="CHEBI:74480"/>
        <dbReference type="EC" id="2.1.1.33"/>
    </reaction>
</comment>
<dbReference type="InterPro" id="IPR003358">
    <property type="entry name" value="tRNA_(Gua-N-7)_MeTrfase_Trmb"/>
</dbReference>
<keyword evidence="3 9" id="KW-0489">Methyltransferase</keyword>
<dbReference type="OrthoDB" id="47276at2759"/>
<proteinExistence type="inferred from homology"/>
<dbReference type="OMA" id="LPNYFAK"/>
<dbReference type="FunCoup" id="A0A6P6Y3D4">
    <property type="interactions" value="836"/>
</dbReference>
<dbReference type="PANTHER" id="PTHR23417">
    <property type="entry name" value="3-DEOXY-D-MANNO-OCTULOSONIC-ACID TRANSFERASE/TRNA GUANINE-N 7 - -METHYLTRANSFERASE"/>
    <property type="match status" value="1"/>
</dbReference>
<feature type="binding site" evidence="9">
    <location>
        <position position="183"/>
    </location>
    <ligand>
        <name>S-adenosyl-L-methionine</name>
        <dbReference type="ChEBI" id="CHEBI:59789"/>
    </ligand>
</feature>
<dbReference type="PANTHER" id="PTHR23417:SF16">
    <property type="entry name" value="TRNA (GUANINE-N(7)-)-METHYLTRANSFERASE"/>
    <property type="match status" value="1"/>
</dbReference>
<feature type="binding site" evidence="9">
    <location>
        <begin position="256"/>
        <end position="258"/>
    </location>
    <ligand>
        <name>S-adenosyl-L-methionine</name>
        <dbReference type="ChEBI" id="CHEBI:59789"/>
    </ligand>
</feature>
<evidence type="ECO:0000256" key="8">
    <source>
        <dbReference type="ARBA" id="ARBA00023242"/>
    </source>
</evidence>
<keyword evidence="10" id="KW-1185">Reference proteome</keyword>
<keyword evidence="8 9" id="KW-0539">Nucleus</keyword>
<feature type="binding site" evidence="9">
    <location>
        <position position="107"/>
    </location>
    <ligand>
        <name>S-adenosyl-L-methionine</name>
        <dbReference type="ChEBI" id="CHEBI:59789"/>
    </ligand>
</feature>
<dbReference type="RefSeq" id="XP_027199998.1">
    <property type="nucleotide sequence ID" value="XM_027344197.1"/>
</dbReference>
<dbReference type="Gene3D" id="3.40.50.150">
    <property type="entry name" value="Vaccinia Virus protein VP39"/>
    <property type="match status" value="1"/>
</dbReference>
<feature type="binding site" evidence="9">
    <location>
        <begin position="130"/>
        <end position="131"/>
    </location>
    <ligand>
        <name>S-adenosyl-L-methionine</name>
        <dbReference type="ChEBI" id="CHEBI:59789"/>
    </ligand>
</feature>
<dbReference type="Proteomes" id="UP000515146">
    <property type="component" value="Unplaced"/>
</dbReference>
<comment type="similarity">
    <text evidence="9">Belongs to the class I-like SAM-binding methyltransferase superfamily. TrmB family.</text>
</comment>
<evidence type="ECO:0000256" key="7">
    <source>
        <dbReference type="ARBA" id="ARBA00022884"/>
    </source>
</evidence>
<evidence type="ECO:0000313" key="11">
    <source>
        <dbReference type="RefSeq" id="XP_027199998.1"/>
    </source>
</evidence>